<protein>
    <submittedName>
        <fullName evidence="2">Uncharacterized protein</fullName>
    </submittedName>
</protein>
<dbReference type="RefSeq" id="WP_272086014.1">
    <property type="nucleotide sequence ID" value="NZ_JAQNDL010000001.1"/>
</dbReference>
<accession>A0ABT5DWK8</accession>
<gene>
    <name evidence="2" type="ORF">POL25_11535</name>
</gene>
<sequence>MPLRSLFAGLLAAAQVPEPLPPASGAAIEWRAPASCPDRGALLRAIETRLGRSLRPGELGVDGVVTVHATPPLYRLALRLRAGGPEERRTLTAATCAALTDATAVLVASAVAARAPGDPGVGQAPAVPGPAGARPRGKPSIVTPAGGHPAATPAGSEPGATPPGREPAGQPAGALATPAEAVEDITPSGPPAPDDPPAAAWEPAPPPVVPGTVEERALEPVEPLAPPAEPARRPALGGFVRVQGGPEYGALPGMTGAVGLAAGLLWRRARLEVQGVWLAPRTADRAQGQLRASLAAASVQGCARLGRGRVEAPVCGGLELGGMRGEARGVPDARTTTGLWLAVVAGAGVAVRLGARWSLTGALQLAGAIVGPDFQVRDPGPAVRLFAPAPVTGRLLVGVEVRLGDPR</sequence>
<dbReference type="Proteomes" id="UP001221686">
    <property type="component" value="Unassembled WGS sequence"/>
</dbReference>
<comment type="caution">
    <text evidence="2">The sequence shown here is derived from an EMBL/GenBank/DDBJ whole genome shotgun (WGS) entry which is preliminary data.</text>
</comment>
<feature type="compositionally biased region" description="Low complexity" evidence="1">
    <location>
        <begin position="115"/>
        <end position="134"/>
    </location>
</feature>
<proteinExistence type="predicted"/>
<feature type="region of interest" description="Disordered" evidence="1">
    <location>
        <begin position="115"/>
        <end position="211"/>
    </location>
</feature>
<evidence type="ECO:0000313" key="3">
    <source>
        <dbReference type="Proteomes" id="UP001221686"/>
    </source>
</evidence>
<reference evidence="2 3" key="1">
    <citation type="submission" date="2022-11" db="EMBL/GenBank/DDBJ databases">
        <title>Minimal conservation of predation-associated metabolite biosynthetic gene clusters underscores biosynthetic potential of Myxococcota including descriptions for ten novel species: Archangium lansinium sp. nov., Myxococcus landrumus sp. nov., Nannocystis bai.</title>
        <authorList>
            <person name="Ahearne A."/>
            <person name="Stevens C."/>
            <person name="Dowd S."/>
        </authorList>
    </citation>
    <scope>NUCLEOTIDE SEQUENCE [LARGE SCALE GENOMIC DNA]</scope>
    <source>
        <strain evidence="2 3">BB15-2</strain>
    </source>
</reference>
<keyword evidence="3" id="KW-1185">Reference proteome</keyword>
<evidence type="ECO:0000313" key="2">
    <source>
        <dbReference type="EMBL" id="MDC0717530.1"/>
    </source>
</evidence>
<feature type="compositionally biased region" description="Low complexity" evidence="1">
    <location>
        <begin position="143"/>
        <end position="155"/>
    </location>
</feature>
<name>A0ABT5DWK8_9BACT</name>
<evidence type="ECO:0000256" key="1">
    <source>
        <dbReference type="SAM" id="MobiDB-lite"/>
    </source>
</evidence>
<organism evidence="2 3">
    <name type="scientific">Nannocystis bainbridge</name>
    <dbReference type="NCBI Taxonomy" id="2995303"/>
    <lineage>
        <taxon>Bacteria</taxon>
        <taxon>Pseudomonadati</taxon>
        <taxon>Myxococcota</taxon>
        <taxon>Polyangia</taxon>
        <taxon>Nannocystales</taxon>
        <taxon>Nannocystaceae</taxon>
        <taxon>Nannocystis</taxon>
    </lineage>
</organism>
<dbReference type="EMBL" id="JAQNDL010000001">
    <property type="protein sequence ID" value="MDC0717530.1"/>
    <property type="molecule type" value="Genomic_DNA"/>
</dbReference>